<protein>
    <submittedName>
        <fullName evidence="3">Hypothetical_protein</fullName>
    </submittedName>
</protein>
<keyword evidence="4" id="KW-1185">Reference proteome</keyword>
<evidence type="ECO:0000313" key="2">
    <source>
        <dbReference type="EMBL" id="CAI9930791.1"/>
    </source>
</evidence>
<dbReference type="EMBL" id="CATOUU010000464">
    <property type="protein sequence ID" value="CAI9930791.1"/>
    <property type="molecule type" value="Genomic_DNA"/>
</dbReference>
<accession>A0AA86TWC9</accession>
<keyword evidence="1" id="KW-0175">Coiled coil</keyword>
<dbReference type="AlphaFoldDB" id="A0AA86TWC9"/>
<organism evidence="2">
    <name type="scientific">Hexamita inflata</name>
    <dbReference type="NCBI Taxonomy" id="28002"/>
    <lineage>
        <taxon>Eukaryota</taxon>
        <taxon>Metamonada</taxon>
        <taxon>Diplomonadida</taxon>
        <taxon>Hexamitidae</taxon>
        <taxon>Hexamitinae</taxon>
        <taxon>Hexamita</taxon>
    </lineage>
</organism>
<evidence type="ECO:0000256" key="1">
    <source>
        <dbReference type="SAM" id="Coils"/>
    </source>
</evidence>
<dbReference type="EMBL" id="CAXDID020000005">
    <property type="protein sequence ID" value="CAL5974874.1"/>
    <property type="molecule type" value="Genomic_DNA"/>
</dbReference>
<reference evidence="3 4" key="2">
    <citation type="submission" date="2024-07" db="EMBL/GenBank/DDBJ databases">
        <authorList>
            <person name="Akdeniz Z."/>
        </authorList>
    </citation>
    <scope>NUCLEOTIDE SEQUENCE [LARGE SCALE GENOMIC DNA]</scope>
</reference>
<reference evidence="2" key="1">
    <citation type="submission" date="2023-06" db="EMBL/GenBank/DDBJ databases">
        <authorList>
            <person name="Kurt Z."/>
        </authorList>
    </citation>
    <scope>NUCLEOTIDE SEQUENCE</scope>
</reference>
<evidence type="ECO:0000313" key="4">
    <source>
        <dbReference type="Proteomes" id="UP001642409"/>
    </source>
</evidence>
<sequence>MRVPLTTSVDISKKFTNPYNISVYNPLSQLYESATQEHDCFVLDSERISNCMYVIYNFAHKIYEQVLFMDGWQNSTTLIESEVSSCESSVSVREDSLITNKYDYIRLATNKRYQIESAVTTTENKTVFISNIKKKNLVVKNNSKKNTFDLVQIQNGNLFLLKENVQKKRNFYFQIIFENGVKRKYIQTLNGRISELERNFKPVPAFNIVSKQFDLIERVNGQINVIQENTNIELKNEEQEEKELTNAELTKKVIKLENTIKQMEMQHKKEMQAMQTQINALIAKAIVKQK</sequence>
<dbReference type="Proteomes" id="UP001642409">
    <property type="component" value="Unassembled WGS sequence"/>
</dbReference>
<evidence type="ECO:0000313" key="3">
    <source>
        <dbReference type="EMBL" id="CAL5974874.1"/>
    </source>
</evidence>
<comment type="caution">
    <text evidence="2">The sequence shown here is derived from an EMBL/GenBank/DDBJ whole genome shotgun (WGS) entry which is preliminary data.</text>
</comment>
<gene>
    <name evidence="2" type="ORF">HINF_LOCUS18436</name>
    <name evidence="3" type="ORF">HINF_LOCUS3071</name>
</gene>
<feature type="coiled-coil region" evidence="1">
    <location>
        <begin position="227"/>
        <end position="273"/>
    </location>
</feature>
<name>A0AA86TWC9_9EUKA</name>
<proteinExistence type="predicted"/>